<comment type="caution">
    <text evidence="1">The sequence shown here is derived from an EMBL/GenBank/DDBJ whole genome shotgun (WGS) entry which is preliminary data.</text>
</comment>
<name>A0ACC5XQQ5_PANGG</name>
<evidence type="ECO:0000313" key="2">
    <source>
        <dbReference type="Proteomes" id="UP000829447"/>
    </source>
</evidence>
<proteinExistence type="predicted"/>
<dbReference type="Proteomes" id="UP000829447">
    <property type="component" value="Linkage Group LG26"/>
</dbReference>
<evidence type="ECO:0000313" key="1">
    <source>
        <dbReference type="EMBL" id="MCI4393638.1"/>
    </source>
</evidence>
<keyword evidence="2" id="KW-1185">Reference proteome</keyword>
<reference evidence="1 2" key="1">
    <citation type="journal article" date="2022" name="bioRxiv">
        <title>An ancient truncated duplication of the anti-Mullerian hormone receptor type 2 gene is a potential conserved master sex determinant in the Pangasiidae catfish family.</title>
        <authorList>
            <person name="Wen M."/>
            <person name="Pan Q."/>
            <person name="Jouanno E."/>
            <person name="Montfort J."/>
            <person name="Zahm M."/>
            <person name="Cabau C."/>
            <person name="Klopp C."/>
            <person name="Iampietro C."/>
            <person name="Roques C."/>
            <person name="Bouchez O."/>
            <person name="Castinel A."/>
            <person name="Donnadieu C."/>
            <person name="Parrinello H."/>
            <person name="Poncet C."/>
            <person name="Belmonte E."/>
            <person name="Gautier V."/>
            <person name="Avarre J.-C."/>
            <person name="Dugue R."/>
            <person name="Gustiano R."/>
            <person name="Ha T.T.T."/>
            <person name="Campet M."/>
            <person name="Sriphairoj K."/>
            <person name="Ribolli J."/>
            <person name="de Almeida F.L."/>
            <person name="Desvignes T."/>
            <person name="Postlethwait J.H."/>
            <person name="Bucao C.F."/>
            <person name="Robinson-Rechavi M."/>
            <person name="Bobe J."/>
            <person name="Herpin A."/>
            <person name="Guiguen Y."/>
        </authorList>
    </citation>
    <scope>NUCLEOTIDE SEQUENCE [LARGE SCALE GENOMIC DNA]</scope>
    <source>
        <strain evidence="1">YG-Dec2019</strain>
    </source>
</reference>
<protein>
    <submittedName>
        <fullName evidence="1">Uncharacterized protein</fullName>
    </submittedName>
</protein>
<sequence>MEFQLWSFFCFTLHSYYLLTIADQTVFQSDPQAKAIFIRPKRANTFFVEEILKGHLERECYEERCNKEEAREVFEDNQKTEEFWTIYYDGDQCKPNPCQHGGTCKDKIGGYSCKCTDMYTGHNCENDVSECPSGGPLVCEHYCRPLPESYRCFCARGYNLHSDGRSCIPWAQDPCGNVRVSSDSTSRNITQNDPICPQGKCPWQVTFVDVGGDVICHGVILGRRSILTTAACMTTDKDLSLIIGHSNEKINASQVTNRTPHGRYLTGNPDDDLAFLELKEPIALGLGTIQLCLPEKDFSENILMKSGKEGMVVGGANKLSYLSLDVCHSKLNLSFSLTNKMFCMEGREPEGIVRRQHKKKECDLTSGSPVATVEGNTAFLTGLFLSQNDCSQGLVFTKISRYLPWIRKLLLRTEAVQT</sequence>
<organism evidence="1 2">
    <name type="scientific">Pangasianodon gigas</name>
    <name type="common">Mekong giant catfish</name>
    <name type="synonym">Pangasius gigas</name>
    <dbReference type="NCBI Taxonomy" id="30993"/>
    <lineage>
        <taxon>Eukaryota</taxon>
        <taxon>Metazoa</taxon>
        <taxon>Chordata</taxon>
        <taxon>Craniata</taxon>
        <taxon>Vertebrata</taxon>
        <taxon>Euteleostomi</taxon>
        <taxon>Actinopterygii</taxon>
        <taxon>Neopterygii</taxon>
        <taxon>Teleostei</taxon>
        <taxon>Ostariophysi</taxon>
        <taxon>Siluriformes</taxon>
        <taxon>Pangasiidae</taxon>
        <taxon>Pangasianodon</taxon>
    </lineage>
</organism>
<gene>
    <name evidence="1" type="ORF">PGIGA_G00159680</name>
</gene>
<dbReference type="EMBL" id="CM040479">
    <property type="protein sequence ID" value="MCI4393638.1"/>
    <property type="molecule type" value="Genomic_DNA"/>
</dbReference>
<accession>A0ACC5XQQ5</accession>